<dbReference type="RefSeq" id="WP_109515491.1">
    <property type="nucleotide sequence ID" value="NZ_PDOA01000002.1"/>
</dbReference>
<dbReference type="OrthoDB" id="9763644at2"/>
<dbReference type="Proteomes" id="UP000245048">
    <property type="component" value="Unassembled WGS sequence"/>
</dbReference>
<organism evidence="1 2">
    <name type="scientific">Teichococcus aestuarii</name>
    <dbReference type="NCBI Taxonomy" id="568898"/>
    <lineage>
        <taxon>Bacteria</taxon>
        <taxon>Pseudomonadati</taxon>
        <taxon>Pseudomonadota</taxon>
        <taxon>Alphaproteobacteria</taxon>
        <taxon>Acetobacterales</taxon>
        <taxon>Roseomonadaceae</taxon>
        <taxon>Roseomonas</taxon>
    </lineage>
</organism>
<dbReference type="AlphaFoldDB" id="A0A2U1V7J8"/>
<protein>
    <recommendedName>
        <fullName evidence="3">DNA primase/nucleoside triphosphatase C-terminal domain-containing protein</fullName>
    </recommendedName>
</protein>
<proteinExistence type="predicted"/>
<sequence length="133" mass="14828">MPFTHKPANPDRELDTKLRAEWPGILRGIIEGCLAWQKHGLEQPKVVLEATAEYFSDQDAVRQWLDESYEVSNCPPHYVDTTAGLFGSWRAYALARGEEVGSAKRFSQTLQRESSLQSKIATASAAEASKVCE</sequence>
<evidence type="ECO:0000313" key="1">
    <source>
        <dbReference type="EMBL" id="PWC29856.1"/>
    </source>
</evidence>
<keyword evidence="2" id="KW-1185">Reference proteome</keyword>
<name>A0A2U1V7J8_9PROT</name>
<comment type="caution">
    <text evidence="1">The sequence shown here is derived from an EMBL/GenBank/DDBJ whole genome shotgun (WGS) entry which is preliminary data.</text>
</comment>
<gene>
    <name evidence="1" type="ORF">CR165_02975</name>
</gene>
<evidence type="ECO:0000313" key="2">
    <source>
        <dbReference type="Proteomes" id="UP000245048"/>
    </source>
</evidence>
<dbReference type="EMBL" id="PDOA01000002">
    <property type="protein sequence ID" value="PWC29856.1"/>
    <property type="molecule type" value="Genomic_DNA"/>
</dbReference>
<accession>A0A2U1V7J8</accession>
<evidence type="ECO:0008006" key="3">
    <source>
        <dbReference type="Google" id="ProtNLM"/>
    </source>
</evidence>
<reference evidence="2" key="1">
    <citation type="submission" date="2017-10" db="EMBL/GenBank/DDBJ databases">
        <authorList>
            <person name="Toshchakov S.V."/>
            <person name="Goeva M.A."/>
        </authorList>
    </citation>
    <scope>NUCLEOTIDE SEQUENCE [LARGE SCALE GENOMIC DNA]</scope>
    <source>
        <strain evidence="2">JR1/69-1-13</strain>
    </source>
</reference>